<name>A0ABU9H7N6_9GAMM</name>
<gene>
    <name evidence="6" type="ORF">V6255_01935</name>
</gene>
<dbReference type="RefSeq" id="WP_341626631.1">
    <property type="nucleotide sequence ID" value="NZ_JBAKBA010000002.1"/>
</dbReference>
<dbReference type="EMBL" id="JBAKBA010000002">
    <property type="protein sequence ID" value="MEL0657885.1"/>
    <property type="molecule type" value="Genomic_DNA"/>
</dbReference>
<evidence type="ECO:0000256" key="1">
    <source>
        <dbReference type="ARBA" id="ARBA00023015"/>
    </source>
</evidence>
<feature type="domain" description="HTH tetR-type" evidence="5">
    <location>
        <begin position="6"/>
        <end position="66"/>
    </location>
</feature>
<dbReference type="Proteomes" id="UP001366060">
    <property type="component" value="Unassembled WGS sequence"/>
</dbReference>
<keyword evidence="7" id="KW-1185">Reference proteome</keyword>
<protein>
    <submittedName>
        <fullName evidence="6">TetR/AcrR family transcriptional regulator</fullName>
    </submittedName>
</protein>
<evidence type="ECO:0000256" key="3">
    <source>
        <dbReference type="ARBA" id="ARBA00023163"/>
    </source>
</evidence>
<accession>A0ABU9H7N6</accession>
<keyword evidence="3" id="KW-0804">Transcription</keyword>
<proteinExistence type="predicted"/>
<evidence type="ECO:0000313" key="6">
    <source>
        <dbReference type="EMBL" id="MEL0657885.1"/>
    </source>
</evidence>
<sequence length="190" mass="21486">MARKKNYEDNDVIEKATELFWRNGYENTSMSLLESTMGINKFSIYSSFGSKQGVFLQSLRCYRNKLSPVVIKLKHSNNGRAAIKQYFYDCLATYTDAICSKGCLMSNTRTELSGHVNGETNAEILNEIDSFVQYQKQLFIDKLIFDGEDTISATKKANYLIIAKQAISGASKVHSLHEINDFIDITFSSI</sequence>
<feature type="DNA-binding region" description="H-T-H motif" evidence="4">
    <location>
        <begin position="29"/>
        <end position="48"/>
    </location>
</feature>
<keyword evidence="2 4" id="KW-0238">DNA-binding</keyword>
<evidence type="ECO:0000259" key="5">
    <source>
        <dbReference type="PROSITE" id="PS50977"/>
    </source>
</evidence>
<evidence type="ECO:0000256" key="4">
    <source>
        <dbReference type="PROSITE-ProRule" id="PRU00335"/>
    </source>
</evidence>
<evidence type="ECO:0000313" key="7">
    <source>
        <dbReference type="Proteomes" id="UP001366060"/>
    </source>
</evidence>
<reference evidence="6 7" key="1">
    <citation type="submission" date="2024-02" db="EMBL/GenBank/DDBJ databases">
        <title>Bacteria isolated from the canopy kelp, Nereocystis luetkeana.</title>
        <authorList>
            <person name="Pfister C.A."/>
            <person name="Younker I.T."/>
            <person name="Light S.H."/>
        </authorList>
    </citation>
    <scope>NUCLEOTIDE SEQUENCE [LARGE SCALE GENOMIC DNA]</scope>
    <source>
        <strain evidence="6 7">TI.2.07</strain>
    </source>
</reference>
<dbReference type="InterPro" id="IPR009057">
    <property type="entry name" value="Homeodomain-like_sf"/>
</dbReference>
<dbReference type="Pfam" id="PF00440">
    <property type="entry name" value="TetR_N"/>
    <property type="match status" value="1"/>
</dbReference>
<dbReference type="PANTHER" id="PTHR47506:SF1">
    <property type="entry name" value="HTH-TYPE TRANSCRIPTIONAL REGULATOR YJDC"/>
    <property type="match status" value="1"/>
</dbReference>
<dbReference type="SUPFAM" id="SSF46689">
    <property type="entry name" value="Homeodomain-like"/>
    <property type="match status" value="1"/>
</dbReference>
<dbReference type="InterPro" id="IPR001647">
    <property type="entry name" value="HTH_TetR"/>
</dbReference>
<keyword evidence="1" id="KW-0805">Transcription regulation</keyword>
<organism evidence="6 7">
    <name type="scientific">Psychromonas arctica</name>
    <dbReference type="NCBI Taxonomy" id="168275"/>
    <lineage>
        <taxon>Bacteria</taxon>
        <taxon>Pseudomonadati</taxon>
        <taxon>Pseudomonadota</taxon>
        <taxon>Gammaproteobacteria</taxon>
        <taxon>Alteromonadales</taxon>
        <taxon>Psychromonadaceae</taxon>
        <taxon>Psychromonas</taxon>
    </lineage>
</organism>
<dbReference type="Gene3D" id="1.10.357.10">
    <property type="entry name" value="Tetracycline Repressor, domain 2"/>
    <property type="match status" value="1"/>
</dbReference>
<dbReference type="Gene3D" id="1.10.10.60">
    <property type="entry name" value="Homeodomain-like"/>
    <property type="match status" value="1"/>
</dbReference>
<evidence type="ECO:0000256" key="2">
    <source>
        <dbReference type="ARBA" id="ARBA00023125"/>
    </source>
</evidence>
<dbReference type="PRINTS" id="PR00455">
    <property type="entry name" value="HTHTETR"/>
</dbReference>
<dbReference type="PROSITE" id="PS50977">
    <property type="entry name" value="HTH_TETR_2"/>
    <property type="match status" value="1"/>
</dbReference>
<dbReference type="PANTHER" id="PTHR47506">
    <property type="entry name" value="TRANSCRIPTIONAL REGULATORY PROTEIN"/>
    <property type="match status" value="1"/>
</dbReference>
<comment type="caution">
    <text evidence="6">The sequence shown here is derived from an EMBL/GenBank/DDBJ whole genome shotgun (WGS) entry which is preliminary data.</text>
</comment>